<dbReference type="EMBL" id="ML733585">
    <property type="protein sequence ID" value="KAB8213651.1"/>
    <property type="molecule type" value="Genomic_DNA"/>
</dbReference>
<sequence length="184" mass="21132">MTSPALTNRRTNIAYDSILRSRISETFNDASLCLEQLWLHDVCIHPDDIAPDDKTRISSGGRKCLWFLQNVILKFCYRQPIHNKSIGYYDSSHFANSLRNSDITRMYEPPQVSEIITEFLKGLNSAFRCEKIHKTEYRLDLRESSRHFLSAALRFEELLPHLAEASQGASALEDLERGVANLEV</sequence>
<evidence type="ECO:0000313" key="1">
    <source>
        <dbReference type="EMBL" id="KAB8213651.1"/>
    </source>
</evidence>
<gene>
    <name evidence="1" type="ORF">BDV33DRAFT_52242</name>
</gene>
<organism evidence="1 2">
    <name type="scientific">Aspergillus novoparasiticus</name>
    <dbReference type="NCBI Taxonomy" id="986946"/>
    <lineage>
        <taxon>Eukaryota</taxon>
        <taxon>Fungi</taxon>
        <taxon>Dikarya</taxon>
        <taxon>Ascomycota</taxon>
        <taxon>Pezizomycotina</taxon>
        <taxon>Eurotiomycetes</taxon>
        <taxon>Eurotiomycetidae</taxon>
        <taxon>Eurotiales</taxon>
        <taxon>Aspergillaceae</taxon>
        <taxon>Aspergillus</taxon>
        <taxon>Aspergillus subgen. Circumdati</taxon>
    </lineage>
</organism>
<dbReference type="AlphaFoldDB" id="A0A5N6E7V3"/>
<protein>
    <submittedName>
        <fullName evidence="1">Uncharacterized protein</fullName>
    </submittedName>
</protein>
<keyword evidence="2" id="KW-1185">Reference proteome</keyword>
<reference evidence="1 2" key="1">
    <citation type="submission" date="2019-04" db="EMBL/GenBank/DDBJ databases">
        <title>Fungal friends and foes A comparative genomics study of 23 Aspergillus species from section Flavi.</title>
        <authorList>
            <consortium name="DOE Joint Genome Institute"/>
            <person name="Kjaerbolling I."/>
            <person name="Vesth T.C."/>
            <person name="Frisvad J.C."/>
            <person name="Nybo J.L."/>
            <person name="Theobald S."/>
            <person name="Kildgaard S."/>
            <person name="Petersen T.I."/>
            <person name="Kuo A."/>
            <person name="Sato A."/>
            <person name="Lyhne E.K."/>
            <person name="Kogle M.E."/>
            <person name="Wiebenga A."/>
            <person name="Kun R.S."/>
            <person name="Lubbers R.J."/>
            <person name="Makela M.R."/>
            <person name="Barry K."/>
            <person name="Chovatia M."/>
            <person name="Clum A."/>
            <person name="Daum C."/>
            <person name="Haridas S."/>
            <person name="He G."/>
            <person name="LaButti K."/>
            <person name="Lipzen A."/>
            <person name="Mondo S."/>
            <person name="Pangilinan J."/>
            <person name="Riley R."/>
            <person name="Salamov A."/>
            <person name="Simmons B.A."/>
            <person name="Magnuson J.K."/>
            <person name="Henrissat B."/>
            <person name="Mortensen U.H."/>
            <person name="Larsen T.O."/>
            <person name="De vries R.P."/>
            <person name="Grigoriev I.V."/>
            <person name="Machida M."/>
            <person name="Baker S.E."/>
            <person name="Andersen M.R."/>
        </authorList>
    </citation>
    <scope>NUCLEOTIDE SEQUENCE [LARGE SCALE GENOMIC DNA]</scope>
    <source>
        <strain evidence="1 2">CBS 126849</strain>
    </source>
</reference>
<dbReference type="Proteomes" id="UP000326799">
    <property type="component" value="Unassembled WGS sequence"/>
</dbReference>
<proteinExistence type="predicted"/>
<accession>A0A5N6E7V3</accession>
<evidence type="ECO:0000313" key="2">
    <source>
        <dbReference type="Proteomes" id="UP000326799"/>
    </source>
</evidence>
<name>A0A5N6E7V3_9EURO</name>